<keyword evidence="2" id="KW-0805">Transcription regulation</keyword>
<organism evidence="7">
    <name type="scientific">Baileyella intestinalis</name>
    <dbReference type="NCBI Taxonomy" id="2606709"/>
    <lineage>
        <taxon>Bacteria</taxon>
        <taxon>Bacillati</taxon>
        <taxon>Bacillota</taxon>
        <taxon>Clostridia</taxon>
        <taxon>Peptostreptococcales</taxon>
        <taxon>Anaerovoracaceae</taxon>
        <taxon>Baileyella</taxon>
    </lineage>
</organism>
<name>A0A6A8MA48_9FIRM</name>
<comment type="similarity">
    <text evidence="1">Belongs to the DtxR/MntR family.</text>
</comment>
<dbReference type="Pfam" id="PF02742">
    <property type="entry name" value="Fe_dep_repr_C"/>
    <property type="match status" value="1"/>
</dbReference>
<sequence length="154" mass="17260">MAVRKSYEDYLETMLMLQEEHGYIRSVDIANHMGVTKPSVTYATRKLKELNYITMNEIGLIQLTDEGKEIADSVYGRHKTISRFLEMLGVNPETAQEDACKLEHDVSNESYAALCRHMNGFMANCPVISGKEKCPESGESHNPAEDGNSGEKVK</sequence>
<dbReference type="InterPro" id="IPR036421">
    <property type="entry name" value="Fe_dep_repressor_sf"/>
</dbReference>
<dbReference type="PROSITE" id="PS50944">
    <property type="entry name" value="HTH_DTXR"/>
    <property type="match status" value="1"/>
</dbReference>
<reference evidence="7" key="1">
    <citation type="submission" date="2019-09" db="EMBL/GenBank/DDBJ databases">
        <title>In-depth cultivation of the pig gut microbiome towards novel bacterial diversity and tailored functional studies.</title>
        <authorList>
            <person name="Wylensek D."/>
            <person name="Hitch T.C.A."/>
            <person name="Clavel T."/>
        </authorList>
    </citation>
    <scope>NUCLEOTIDE SEQUENCE</scope>
    <source>
        <strain evidence="7">RF-744-FAT-WT-3</strain>
    </source>
</reference>
<evidence type="ECO:0000259" key="6">
    <source>
        <dbReference type="PROSITE" id="PS50944"/>
    </source>
</evidence>
<dbReference type="InterPro" id="IPR050536">
    <property type="entry name" value="DtxR_MntR_Metal-Reg"/>
</dbReference>
<dbReference type="AlphaFoldDB" id="A0A6A8MA48"/>
<dbReference type="InterPro" id="IPR036390">
    <property type="entry name" value="WH_DNA-bd_sf"/>
</dbReference>
<dbReference type="SUPFAM" id="SSF47979">
    <property type="entry name" value="Iron-dependent repressor protein, dimerization domain"/>
    <property type="match status" value="1"/>
</dbReference>
<dbReference type="PANTHER" id="PTHR33238:SF7">
    <property type="entry name" value="IRON-DEPENDENT TRANSCRIPTIONAL REGULATOR"/>
    <property type="match status" value="1"/>
</dbReference>
<evidence type="ECO:0000256" key="1">
    <source>
        <dbReference type="ARBA" id="ARBA00007871"/>
    </source>
</evidence>
<dbReference type="Gene3D" id="1.10.60.10">
    <property type="entry name" value="Iron dependent repressor, metal binding and dimerisation domain"/>
    <property type="match status" value="1"/>
</dbReference>
<gene>
    <name evidence="7" type="ORF">FYJ66_00880</name>
</gene>
<proteinExistence type="inferred from homology"/>
<feature type="domain" description="HTH dtxR-type" evidence="6">
    <location>
        <begin position="1"/>
        <end position="64"/>
    </location>
</feature>
<dbReference type="GO" id="GO:0003700">
    <property type="term" value="F:DNA-binding transcription factor activity"/>
    <property type="evidence" value="ECO:0007669"/>
    <property type="project" value="InterPro"/>
</dbReference>
<protein>
    <submittedName>
        <fullName evidence="7">Metal-dependent transcriptional regulator</fullName>
    </submittedName>
</protein>
<dbReference type="Pfam" id="PF01325">
    <property type="entry name" value="Fe_dep_repress"/>
    <property type="match status" value="1"/>
</dbReference>
<dbReference type="SMART" id="SM00529">
    <property type="entry name" value="HTH_DTXR"/>
    <property type="match status" value="1"/>
</dbReference>
<comment type="caution">
    <text evidence="7">The sequence shown here is derived from an EMBL/GenBank/DDBJ whole genome shotgun (WGS) entry which is preliminary data.</text>
</comment>
<dbReference type="EMBL" id="VUNB01000001">
    <property type="protein sequence ID" value="MST68166.1"/>
    <property type="molecule type" value="Genomic_DNA"/>
</dbReference>
<dbReference type="SUPFAM" id="SSF46785">
    <property type="entry name" value="Winged helix' DNA-binding domain"/>
    <property type="match status" value="1"/>
</dbReference>
<evidence type="ECO:0000256" key="5">
    <source>
        <dbReference type="SAM" id="MobiDB-lite"/>
    </source>
</evidence>
<dbReference type="InterPro" id="IPR022689">
    <property type="entry name" value="Iron_dep_repressor"/>
</dbReference>
<dbReference type="GO" id="GO:0046914">
    <property type="term" value="F:transition metal ion binding"/>
    <property type="evidence" value="ECO:0007669"/>
    <property type="project" value="InterPro"/>
</dbReference>
<keyword evidence="3" id="KW-0238">DNA-binding</keyword>
<dbReference type="InterPro" id="IPR001367">
    <property type="entry name" value="Fe_dep_repressor"/>
</dbReference>
<dbReference type="Gene3D" id="1.10.10.10">
    <property type="entry name" value="Winged helix-like DNA-binding domain superfamily/Winged helix DNA-binding domain"/>
    <property type="match status" value="1"/>
</dbReference>
<evidence type="ECO:0000256" key="4">
    <source>
        <dbReference type="ARBA" id="ARBA00023163"/>
    </source>
</evidence>
<dbReference type="PANTHER" id="PTHR33238">
    <property type="entry name" value="IRON (METAL) DEPENDENT REPRESSOR, DTXR FAMILY"/>
    <property type="match status" value="1"/>
</dbReference>
<evidence type="ECO:0000256" key="2">
    <source>
        <dbReference type="ARBA" id="ARBA00023015"/>
    </source>
</evidence>
<accession>A0A6A8MA48</accession>
<evidence type="ECO:0000313" key="7">
    <source>
        <dbReference type="EMBL" id="MST68166.1"/>
    </source>
</evidence>
<keyword evidence="4" id="KW-0804">Transcription</keyword>
<dbReference type="GO" id="GO:0046983">
    <property type="term" value="F:protein dimerization activity"/>
    <property type="evidence" value="ECO:0007669"/>
    <property type="project" value="InterPro"/>
</dbReference>
<dbReference type="RefSeq" id="WP_154571640.1">
    <property type="nucleotide sequence ID" value="NZ_DBEZJY010000031.1"/>
</dbReference>
<dbReference type="GO" id="GO:0003677">
    <property type="term" value="F:DNA binding"/>
    <property type="evidence" value="ECO:0007669"/>
    <property type="project" value="UniProtKB-KW"/>
</dbReference>
<evidence type="ECO:0000256" key="3">
    <source>
        <dbReference type="ARBA" id="ARBA00023125"/>
    </source>
</evidence>
<dbReference type="InterPro" id="IPR022687">
    <property type="entry name" value="HTH_DTXR"/>
</dbReference>
<feature type="region of interest" description="Disordered" evidence="5">
    <location>
        <begin position="132"/>
        <end position="154"/>
    </location>
</feature>
<dbReference type="InterPro" id="IPR036388">
    <property type="entry name" value="WH-like_DNA-bd_sf"/>
</dbReference>